<accession>A0AAW7M232</accession>
<name>A0AAW7M232_9MICO</name>
<feature type="signal peptide" evidence="2">
    <location>
        <begin position="1"/>
        <end position="30"/>
    </location>
</feature>
<sequence>MRTRPRPYTRALATASALALAATLSSCASGASESADSLTLIDPWVKTAAADGMTAVFGTLENPTDADVTVTGASSDAAGMVELHEVVDGTMQEKDGGFTVPAGGELSLEPGGLHLMLMALPEDILAGEEITVTLELADGSTLEFTAPAKDFDGGNEDYEGDSMDADHGEMDMGSSADPSDG</sequence>
<feature type="region of interest" description="Disordered" evidence="1">
    <location>
        <begin position="145"/>
        <end position="181"/>
    </location>
</feature>
<dbReference type="PROSITE" id="PS51257">
    <property type="entry name" value="PROKAR_LIPOPROTEIN"/>
    <property type="match status" value="1"/>
</dbReference>
<dbReference type="PANTHER" id="PTHR36302:SF1">
    <property type="entry name" value="COPPER CHAPERONE PCU(A)C"/>
    <property type="match status" value="1"/>
</dbReference>
<feature type="compositionally biased region" description="Acidic residues" evidence="1">
    <location>
        <begin position="153"/>
        <end position="163"/>
    </location>
</feature>
<dbReference type="InterPro" id="IPR007410">
    <property type="entry name" value="LpqE-like"/>
</dbReference>
<protein>
    <submittedName>
        <fullName evidence="3">Copper chaperone PCu(A)C</fullName>
    </submittedName>
</protein>
<comment type="caution">
    <text evidence="3">The sequence shown here is derived from an EMBL/GenBank/DDBJ whole genome shotgun (WGS) entry which is preliminary data.</text>
</comment>
<evidence type="ECO:0000313" key="3">
    <source>
        <dbReference type="EMBL" id="MDN4487629.1"/>
    </source>
</evidence>
<dbReference type="Gene3D" id="2.60.40.1890">
    <property type="entry name" value="PCu(A)C copper chaperone"/>
    <property type="match status" value="1"/>
</dbReference>
<evidence type="ECO:0000256" key="2">
    <source>
        <dbReference type="SAM" id="SignalP"/>
    </source>
</evidence>
<proteinExistence type="predicted"/>
<dbReference type="AlphaFoldDB" id="A0AAW7M232"/>
<keyword evidence="2" id="KW-0732">Signal</keyword>
<dbReference type="PANTHER" id="PTHR36302">
    <property type="entry name" value="BLR7088 PROTEIN"/>
    <property type="match status" value="1"/>
</dbReference>
<dbReference type="Proteomes" id="UP001172737">
    <property type="component" value="Unassembled WGS sequence"/>
</dbReference>
<organism evidence="3 4">
    <name type="scientific">Demequina lignilytica</name>
    <dbReference type="NCBI Taxonomy" id="3051663"/>
    <lineage>
        <taxon>Bacteria</taxon>
        <taxon>Bacillati</taxon>
        <taxon>Actinomycetota</taxon>
        <taxon>Actinomycetes</taxon>
        <taxon>Micrococcales</taxon>
        <taxon>Demequinaceae</taxon>
        <taxon>Demequina</taxon>
    </lineage>
</organism>
<keyword evidence="4" id="KW-1185">Reference proteome</keyword>
<dbReference type="InterPro" id="IPR036182">
    <property type="entry name" value="PCuAC_sf"/>
</dbReference>
<dbReference type="EMBL" id="JAUHPX010000003">
    <property type="protein sequence ID" value="MDN4487629.1"/>
    <property type="molecule type" value="Genomic_DNA"/>
</dbReference>
<gene>
    <name evidence="3" type="ORF">QQX10_05540</name>
</gene>
<dbReference type="SUPFAM" id="SSF110087">
    <property type="entry name" value="DR1885-like metal-binding protein"/>
    <property type="match status" value="1"/>
</dbReference>
<evidence type="ECO:0000256" key="1">
    <source>
        <dbReference type="SAM" id="MobiDB-lite"/>
    </source>
</evidence>
<dbReference type="InterPro" id="IPR058248">
    <property type="entry name" value="Lxx211020-like"/>
</dbReference>
<dbReference type="RefSeq" id="WP_301118966.1">
    <property type="nucleotide sequence ID" value="NZ_JAUHPX010000003.1"/>
</dbReference>
<evidence type="ECO:0000313" key="4">
    <source>
        <dbReference type="Proteomes" id="UP001172737"/>
    </source>
</evidence>
<dbReference type="Pfam" id="PF04314">
    <property type="entry name" value="PCuAC"/>
    <property type="match status" value="1"/>
</dbReference>
<feature type="chain" id="PRO_5043319740" evidence="2">
    <location>
        <begin position="31"/>
        <end position="181"/>
    </location>
</feature>
<reference evidence="3" key="1">
    <citation type="submission" date="2023-06" db="EMBL/GenBank/DDBJ databases">
        <title>Sysu t00039.</title>
        <authorList>
            <person name="Gao L."/>
            <person name="Fang B.-Z."/>
            <person name="Li W.-J."/>
        </authorList>
    </citation>
    <scope>NUCLEOTIDE SEQUENCE</scope>
    <source>
        <strain evidence="3">SYSU T00039</strain>
    </source>
</reference>